<feature type="transmembrane region" description="Helical" evidence="1">
    <location>
        <begin position="131"/>
        <end position="151"/>
    </location>
</feature>
<keyword evidence="1" id="KW-1133">Transmembrane helix</keyword>
<proteinExistence type="predicted"/>
<accession>A0AAX0Q8A0</accession>
<dbReference type="Pfam" id="PF03729">
    <property type="entry name" value="DUF308"/>
    <property type="match status" value="2"/>
</dbReference>
<name>A0AAX0Q8A0_9EURY</name>
<evidence type="ECO:0000256" key="1">
    <source>
        <dbReference type="SAM" id="Phobius"/>
    </source>
</evidence>
<protein>
    <recommendedName>
        <fullName evidence="4">DUF308 domain-containing protein</fullName>
    </recommendedName>
</protein>
<feature type="transmembrane region" description="Helical" evidence="1">
    <location>
        <begin position="98"/>
        <end position="119"/>
    </location>
</feature>
<dbReference type="InterPro" id="IPR052712">
    <property type="entry name" value="Acid_resist_chaperone_HdeD"/>
</dbReference>
<feature type="transmembrane region" description="Helical" evidence="1">
    <location>
        <begin position="74"/>
        <end position="92"/>
    </location>
</feature>
<evidence type="ECO:0000313" key="3">
    <source>
        <dbReference type="Proteomes" id="UP000243820"/>
    </source>
</evidence>
<dbReference type="GO" id="GO:0005886">
    <property type="term" value="C:plasma membrane"/>
    <property type="evidence" value="ECO:0007669"/>
    <property type="project" value="TreeGrafter"/>
</dbReference>
<evidence type="ECO:0008006" key="4">
    <source>
        <dbReference type="Google" id="ProtNLM"/>
    </source>
</evidence>
<feature type="transmembrane region" description="Helical" evidence="1">
    <location>
        <begin position="46"/>
        <end position="67"/>
    </location>
</feature>
<sequence>MTSVVIIEQELRPNAWKIQILKAVIFVLFGVFCLVFPFSALNLGAYLVAFFLLFVSIAALFSGFAAFGEPKTTWWMIVLGVIGIIIAGYSFLNPAFMITFGTICVGIIALLSGLTDIILAFSQGLSAGIRVLTFILGVLGLLVGLIFLLQPGIGAEVLVVLLGIFLILGGIVAFIEGLLFKKFIAEVTN</sequence>
<feature type="transmembrane region" description="Helical" evidence="1">
    <location>
        <begin position="157"/>
        <end position="180"/>
    </location>
</feature>
<evidence type="ECO:0000313" key="2">
    <source>
        <dbReference type="EMBL" id="PAV09471.1"/>
    </source>
</evidence>
<feature type="transmembrane region" description="Helical" evidence="1">
    <location>
        <begin position="20"/>
        <end position="40"/>
    </location>
</feature>
<dbReference type="InterPro" id="IPR005325">
    <property type="entry name" value="DUF308_memb"/>
</dbReference>
<reference evidence="2 3" key="1">
    <citation type="journal article" date="2017" name="BMC Genomics">
        <title>Genomic analysis of methanogenic archaea reveals a shift towards energy conservation.</title>
        <authorList>
            <person name="Gilmore S.P."/>
            <person name="Henske J.K."/>
            <person name="Sexton J.A."/>
            <person name="Solomon K.V."/>
            <person name="Seppala S."/>
            <person name="Yoo J.I."/>
            <person name="Huyett L.M."/>
            <person name="Pressman A."/>
            <person name="Cogan J.Z."/>
            <person name="Kivenson V."/>
            <person name="Peng X."/>
            <person name="Tan Y."/>
            <person name="Valentine D.L."/>
            <person name="O'Malley M.A."/>
        </authorList>
    </citation>
    <scope>NUCLEOTIDE SEQUENCE [LARGE SCALE GENOMIC DNA]</scope>
    <source>
        <strain evidence="2 3">XII</strain>
    </source>
</reference>
<keyword evidence="3" id="KW-1185">Reference proteome</keyword>
<dbReference type="RefSeq" id="WP_042699922.1">
    <property type="nucleotide sequence ID" value="NZ_LMVO01000012.1"/>
</dbReference>
<dbReference type="AlphaFoldDB" id="A0AAX0Q8A0"/>
<dbReference type="PANTHER" id="PTHR34989:SF1">
    <property type="entry name" value="PROTEIN HDED"/>
    <property type="match status" value="1"/>
</dbReference>
<comment type="caution">
    <text evidence="2">The sequence shown here is derived from an EMBL/GenBank/DDBJ whole genome shotgun (WGS) entry which is preliminary data.</text>
</comment>
<gene>
    <name evidence="2" type="ORF">ASJ83_02525</name>
</gene>
<dbReference type="PANTHER" id="PTHR34989">
    <property type="entry name" value="PROTEIN HDED"/>
    <property type="match status" value="1"/>
</dbReference>
<keyword evidence="1" id="KW-0472">Membrane</keyword>
<dbReference type="EMBL" id="LMVO01000012">
    <property type="protein sequence ID" value="PAV09471.1"/>
    <property type="molecule type" value="Genomic_DNA"/>
</dbReference>
<dbReference type="Proteomes" id="UP000243820">
    <property type="component" value="Unassembled WGS sequence"/>
</dbReference>
<keyword evidence="1" id="KW-0812">Transmembrane</keyword>
<organism evidence="2 3">
    <name type="scientific">Methanocorpusculum parvum</name>
    <dbReference type="NCBI Taxonomy" id="2193"/>
    <lineage>
        <taxon>Archaea</taxon>
        <taxon>Methanobacteriati</taxon>
        <taxon>Methanobacteriota</taxon>
        <taxon>Stenosarchaea group</taxon>
        <taxon>Methanomicrobia</taxon>
        <taxon>Methanomicrobiales</taxon>
        <taxon>Methanocorpusculaceae</taxon>
        <taxon>Methanocorpusculum</taxon>
    </lineage>
</organism>